<dbReference type="Proteomes" id="UP000275225">
    <property type="component" value="Unassembled WGS sequence"/>
</dbReference>
<protein>
    <submittedName>
        <fullName evidence="2">DUF2277 domain-containing protein</fullName>
    </submittedName>
</protein>
<dbReference type="InterPro" id="IPR018735">
    <property type="entry name" value="DUF2277"/>
</dbReference>
<evidence type="ECO:0000256" key="1">
    <source>
        <dbReference type="SAM" id="MobiDB-lite"/>
    </source>
</evidence>
<feature type="region of interest" description="Disordered" evidence="1">
    <location>
        <begin position="76"/>
        <end position="99"/>
    </location>
</feature>
<reference evidence="2 3" key="1">
    <citation type="submission" date="2018-11" db="EMBL/GenBank/DDBJ databases">
        <authorList>
            <person name="Li F."/>
        </authorList>
    </citation>
    <scope>NUCLEOTIDE SEQUENCE [LARGE SCALE GENOMIC DNA]</scope>
    <source>
        <strain evidence="2 3">YS17T</strain>
    </source>
</reference>
<dbReference type="RefSeq" id="WP_124235997.1">
    <property type="nucleotide sequence ID" value="NZ_JBHUFI010000001.1"/>
</dbReference>
<sequence length="99" mass="11461">MCRNIRVLHNFDPPTTDDEVREAALQFVRKVSGSTRPSRANEEAFDRAVDEIAHATRRLLDDLVTKAPPKNRELEAVKGRQRHEKRMEREVRIRTAPTS</sequence>
<evidence type="ECO:0000313" key="2">
    <source>
        <dbReference type="EMBL" id="RQN08989.1"/>
    </source>
</evidence>
<proteinExistence type="predicted"/>
<accession>A0A3N6WNG8</accession>
<organism evidence="2 3">
    <name type="scientific">Aeromicrobium camelliae</name>
    <dbReference type="NCBI Taxonomy" id="1538144"/>
    <lineage>
        <taxon>Bacteria</taxon>
        <taxon>Bacillati</taxon>
        <taxon>Actinomycetota</taxon>
        <taxon>Actinomycetes</taxon>
        <taxon>Propionibacteriales</taxon>
        <taxon>Nocardioidaceae</taxon>
        <taxon>Aeromicrobium</taxon>
    </lineage>
</organism>
<evidence type="ECO:0000313" key="3">
    <source>
        <dbReference type="Proteomes" id="UP000275225"/>
    </source>
</evidence>
<dbReference type="EMBL" id="RQJX01000004">
    <property type="protein sequence ID" value="RQN08989.1"/>
    <property type="molecule type" value="Genomic_DNA"/>
</dbReference>
<name>A0A3N6WNG8_9ACTN</name>
<dbReference type="Pfam" id="PF10041">
    <property type="entry name" value="DUF2277"/>
    <property type="match status" value="1"/>
</dbReference>
<comment type="caution">
    <text evidence="2">The sequence shown here is derived from an EMBL/GenBank/DDBJ whole genome shotgun (WGS) entry which is preliminary data.</text>
</comment>
<keyword evidence="3" id="KW-1185">Reference proteome</keyword>
<dbReference type="AlphaFoldDB" id="A0A3N6WNG8"/>
<dbReference type="OrthoDB" id="2720376at2"/>
<gene>
    <name evidence="2" type="ORF">EHW97_04635</name>
</gene>